<dbReference type="PeptideAtlas" id="B7Z962"/>
<feature type="compositionally biased region" description="Low complexity" evidence="1">
    <location>
        <begin position="146"/>
        <end position="166"/>
    </location>
</feature>
<name>B7Z962_HUMAN</name>
<evidence type="ECO:0000313" key="2">
    <source>
        <dbReference type="EMBL" id="BAH14198.1"/>
    </source>
</evidence>
<sequence>MITFRSPPGFCGKARGFGLEIEESRERTESSPCRPSQRWVNRALQETVRGALIYFSTFGGRLVAGEVGILSEQGILCLGFVDARAGSFSPRGIGATQGPRLSDLGAALTSKGQGGGLGRTHCLFAPVFQGPAAAIQQPPAPPDRGPTVAPPADTVPVNRRLSAVSAPAPPRSLAPRLGGPDSRREQSTRL</sequence>
<proteinExistence type="evidence at transcript level"/>
<dbReference type="CTD" id="401089"/>
<protein>
    <submittedName>
        <fullName evidence="2">cDNA FLJ52231</fullName>
    </submittedName>
</protein>
<dbReference type="AlphaFoldDB" id="B7Z962"/>
<reference evidence="2" key="1">
    <citation type="submission" date="2007-10" db="EMBL/GenBank/DDBJ databases">
        <title>NEDO human cDNA sequencing project focused on splicing variants.</title>
        <authorList>
            <person name="Wakamatsu A."/>
            <person name="Yamamoto J."/>
            <person name="Kimura K."/>
            <person name="Ishii S."/>
            <person name="Watanabe K."/>
            <person name="Sugiyama A."/>
            <person name="Murakawa K."/>
            <person name="Kaida T."/>
            <person name="Tsuchiya K."/>
            <person name="Fukuzumi Y."/>
            <person name="Kumagai A."/>
            <person name="Oishi Y."/>
            <person name="Yamamoto S."/>
            <person name="Ono Y."/>
            <person name="Komori Y."/>
            <person name="Yamazaki M."/>
            <person name="Kisu Y."/>
            <person name="Nishikawa T."/>
            <person name="Sugano S."/>
            <person name="Nomura N."/>
            <person name="Isogai T."/>
        </authorList>
    </citation>
    <scope>NUCLEOTIDE SEQUENCE</scope>
    <source>
        <tissue evidence="2">Uterus</tissue>
    </source>
</reference>
<dbReference type="EMBL" id="AK304483">
    <property type="protein sequence ID" value="BAH14198.1"/>
    <property type="molecule type" value="mRNA"/>
</dbReference>
<accession>B7Z962</accession>
<dbReference type="RefSeq" id="XP_047304051.1">
    <property type="nucleotide sequence ID" value="XM_047448095.1"/>
</dbReference>
<dbReference type="GeneID" id="401089"/>
<dbReference type="RefSeq" id="XP_024309285.1">
    <property type="nucleotide sequence ID" value="XM_024453517.2"/>
</dbReference>
<dbReference type="RefSeq" id="XP_024309286.1">
    <property type="nucleotide sequence ID" value="XM_024453518.2"/>
</dbReference>
<feature type="region of interest" description="Disordered" evidence="1">
    <location>
        <begin position="133"/>
        <end position="190"/>
    </location>
</feature>
<organism evidence="2">
    <name type="scientific">Homo sapiens</name>
    <name type="common">Human</name>
    <dbReference type="NCBI Taxonomy" id="9606"/>
    <lineage>
        <taxon>Eukaryota</taxon>
        <taxon>Metazoa</taxon>
        <taxon>Chordata</taxon>
        <taxon>Craniata</taxon>
        <taxon>Vertebrata</taxon>
        <taxon>Euteleostomi</taxon>
        <taxon>Mammalia</taxon>
        <taxon>Eutheria</taxon>
        <taxon>Euarchontoglires</taxon>
        <taxon>Primates</taxon>
        <taxon>Haplorrhini</taxon>
        <taxon>Catarrhini</taxon>
        <taxon>Hominidae</taxon>
        <taxon>Homo</taxon>
    </lineage>
</organism>
<feature type="compositionally biased region" description="Basic and acidic residues" evidence="1">
    <location>
        <begin position="181"/>
        <end position="190"/>
    </location>
</feature>
<evidence type="ECO:0000256" key="1">
    <source>
        <dbReference type="SAM" id="MobiDB-lite"/>
    </source>
</evidence>